<comment type="caution">
    <text evidence="1">The sequence shown here is derived from an EMBL/GenBank/DDBJ whole genome shotgun (WGS) entry which is preliminary data.</text>
</comment>
<dbReference type="AlphaFoldDB" id="A0AAD7NS21"/>
<accession>A0AAD7NS21</accession>
<evidence type="ECO:0000313" key="2">
    <source>
        <dbReference type="Proteomes" id="UP001215598"/>
    </source>
</evidence>
<name>A0AAD7NS21_9AGAR</name>
<sequence>MPRQCAPVRAAPRQFPQTPVKQRCVLVSPHILRRNREVLMFSGTGFHIQGGTFYNVGGDVNLQTHQHQHLQIESLGVPTTGSLLEDGGSEEPHGRRLAIEEHNGGIIPHPDSVHGPVGGTARAFARAGRNQRHSPASARYAPYDAAARHERGTKLTSNEVFPESSPSSSGQWGVPITRFIFTIIFYLTETLFIHPCTTPIPILSHLLAEEYTSPRKMFIISGENQG</sequence>
<gene>
    <name evidence="1" type="ORF">B0H16DRAFT_1714665</name>
</gene>
<evidence type="ECO:0000313" key="1">
    <source>
        <dbReference type="EMBL" id="KAJ7772474.1"/>
    </source>
</evidence>
<protein>
    <submittedName>
        <fullName evidence="1">Uncharacterized protein</fullName>
    </submittedName>
</protein>
<organism evidence="1 2">
    <name type="scientific">Mycena metata</name>
    <dbReference type="NCBI Taxonomy" id="1033252"/>
    <lineage>
        <taxon>Eukaryota</taxon>
        <taxon>Fungi</taxon>
        <taxon>Dikarya</taxon>
        <taxon>Basidiomycota</taxon>
        <taxon>Agaricomycotina</taxon>
        <taxon>Agaricomycetes</taxon>
        <taxon>Agaricomycetidae</taxon>
        <taxon>Agaricales</taxon>
        <taxon>Marasmiineae</taxon>
        <taxon>Mycenaceae</taxon>
        <taxon>Mycena</taxon>
    </lineage>
</organism>
<keyword evidence="2" id="KW-1185">Reference proteome</keyword>
<dbReference type="Proteomes" id="UP001215598">
    <property type="component" value="Unassembled WGS sequence"/>
</dbReference>
<proteinExistence type="predicted"/>
<dbReference type="EMBL" id="JARKIB010000014">
    <property type="protein sequence ID" value="KAJ7772474.1"/>
    <property type="molecule type" value="Genomic_DNA"/>
</dbReference>
<reference evidence="1" key="1">
    <citation type="submission" date="2023-03" db="EMBL/GenBank/DDBJ databases">
        <title>Massive genome expansion in bonnet fungi (Mycena s.s.) driven by repeated elements and novel gene families across ecological guilds.</title>
        <authorList>
            <consortium name="Lawrence Berkeley National Laboratory"/>
            <person name="Harder C.B."/>
            <person name="Miyauchi S."/>
            <person name="Viragh M."/>
            <person name="Kuo A."/>
            <person name="Thoen E."/>
            <person name="Andreopoulos B."/>
            <person name="Lu D."/>
            <person name="Skrede I."/>
            <person name="Drula E."/>
            <person name="Henrissat B."/>
            <person name="Morin E."/>
            <person name="Kohler A."/>
            <person name="Barry K."/>
            <person name="LaButti K."/>
            <person name="Morin E."/>
            <person name="Salamov A."/>
            <person name="Lipzen A."/>
            <person name="Mereny Z."/>
            <person name="Hegedus B."/>
            <person name="Baldrian P."/>
            <person name="Stursova M."/>
            <person name="Weitz H."/>
            <person name="Taylor A."/>
            <person name="Grigoriev I.V."/>
            <person name="Nagy L.G."/>
            <person name="Martin F."/>
            <person name="Kauserud H."/>
        </authorList>
    </citation>
    <scope>NUCLEOTIDE SEQUENCE</scope>
    <source>
        <strain evidence="1">CBHHK182m</strain>
    </source>
</reference>